<name>A0A0A9BJC9_ARUDO</name>
<evidence type="ECO:0000313" key="1">
    <source>
        <dbReference type="EMBL" id="JAD62248.1"/>
    </source>
</evidence>
<sequence>MNNEFFMAHSSKQTSLLQIITLYNYKNWKMGISS</sequence>
<proteinExistence type="predicted"/>
<accession>A0A0A9BJC9</accession>
<dbReference type="AlphaFoldDB" id="A0A0A9BJC9"/>
<reference evidence="1" key="2">
    <citation type="journal article" date="2015" name="Data Brief">
        <title>Shoot transcriptome of the giant reed, Arundo donax.</title>
        <authorList>
            <person name="Barrero R.A."/>
            <person name="Guerrero F.D."/>
            <person name="Moolhuijzen P."/>
            <person name="Goolsby J.A."/>
            <person name="Tidwell J."/>
            <person name="Bellgard S.E."/>
            <person name="Bellgard M.I."/>
        </authorList>
    </citation>
    <scope>NUCLEOTIDE SEQUENCE</scope>
    <source>
        <tissue evidence="1">Shoot tissue taken approximately 20 cm above the soil surface</tissue>
    </source>
</reference>
<reference evidence="1" key="1">
    <citation type="submission" date="2014-09" db="EMBL/GenBank/DDBJ databases">
        <authorList>
            <person name="Magalhaes I.L.F."/>
            <person name="Oliveira U."/>
            <person name="Santos F.R."/>
            <person name="Vidigal T.H.D.A."/>
            <person name="Brescovit A.D."/>
            <person name="Santos A.J."/>
        </authorList>
    </citation>
    <scope>NUCLEOTIDE SEQUENCE</scope>
    <source>
        <tissue evidence="1">Shoot tissue taken approximately 20 cm above the soil surface</tissue>
    </source>
</reference>
<protein>
    <submittedName>
        <fullName evidence="1">Uncharacterized protein</fullName>
    </submittedName>
</protein>
<organism evidence="1">
    <name type="scientific">Arundo donax</name>
    <name type="common">Giant reed</name>
    <name type="synonym">Donax arundinaceus</name>
    <dbReference type="NCBI Taxonomy" id="35708"/>
    <lineage>
        <taxon>Eukaryota</taxon>
        <taxon>Viridiplantae</taxon>
        <taxon>Streptophyta</taxon>
        <taxon>Embryophyta</taxon>
        <taxon>Tracheophyta</taxon>
        <taxon>Spermatophyta</taxon>
        <taxon>Magnoliopsida</taxon>
        <taxon>Liliopsida</taxon>
        <taxon>Poales</taxon>
        <taxon>Poaceae</taxon>
        <taxon>PACMAD clade</taxon>
        <taxon>Arundinoideae</taxon>
        <taxon>Arundineae</taxon>
        <taxon>Arundo</taxon>
    </lineage>
</organism>
<dbReference type="EMBL" id="GBRH01235647">
    <property type="protein sequence ID" value="JAD62248.1"/>
    <property type="molecule type" value="Transcribed_RNA"/>
</dbReference>